<accession>A0A0E9NR78</accession>
<comment type="caution">
    <text evidence="2">The sequence shown here is derived from an EMBL/GenBank/DDBJ whole genome shotgun (WGS) entry which is preliminary data.</text>
</comment>
<protein>
    <recommendedName>
        <fullName evidence="1">JmjC domain-containing protein</fullName>
    </recommendedName>
</protein>
<dbReference type="OrthoDB" id="263283at2759"/>
<dbReference type="SUPFAM" id="SSF51197">
    <property type="entry name" value="Clavaminate synthase-like"/>
    <property type="match status" value="1"/>
</dbReference>
<dbReference type="InterPro" id="IPR041667">
    <property type="entry name" value="Cupin_8"/>
</dbReference>
<evidence type="ECO:0000313" key="3">
    <source>
        <dbReference type="Proteomes" id="UP000033140"/>
    </source>
</evidence>
<feature type="domain" description="JmjC" evidence="1">
    <location>
        <begin position="112"/>
        <end position="268"/>
    </location>
</feature>
<dbReference type="PROSITE" id="PS51184">
    <property type="entry name" value="JMJC"/>
    <property type="match status" value="1"/>
</dbReference>
<dbReference type="OMA" id="IFEPPRC"/>
<dbReference type="EMBL" id="BACD03000062">
    <property type="protein sequence ID" value="GAO52191.1"/>
    <property type="molecule type" value="Genomic_DNA"/>
</dbReference>
<sequence>MSTRLRSPLLSRSISSIPTLSPLTPLTYHAHTSSPAPTPILLPATFSHLPAIQKWFRKDDKRFRYLKELIGGRLVVVEVGEGGYTDPQTKRVEVPFGLFVDVCLGAEVGMKGYLAQSDVFAQIPTLLSDLQTPYLPPPQKTYSRSLWLGKSHIHTPLHTDPNDNVFLQLHGTKRIRLYPPTAGAQLRPGQGVLRNTSMIRDVWSAGADADAGGSEVEGVEGGMEAVLREGDGVFIPRGWWHTLKGENRHSSDGSGDEIVCSVNWWFRP</sequence>
<dbReference type="PANTHER" id="PTHR12461">
    <property type="entry name" value="HYPOXIA-INDUCIBLE FACTOR 1 ALPHA INHIBITOR-RELATED"/>
    <property type="match status" value="1"/>
</dbReference>
<dbReference type="InterPro" id="IPR003347">
    <property type="entry name" value="JmjC_dom"/>
</dbReference>
<reference evidence="2 3" key="3">
    <citation type="journal article" date="2015" name="Genome Announc.">
        <title>Draft Genome Sequence of the Archiascomycetous Yeast Saitoella complicata.</title>
        <authorList>
            <person name="Yamauchi K."/>
            <person name="Kondo S."/>
            <person name="Hamamoto M."/>
            <person name="Takahashi Y."/>
            <person name="Ogura Y."/>
            <person name="Hayashi T."/>
            <person name="Nishida H."/>
        </authorList>
    </citation>
    <scope>NUCLEOTIDE SEQUENCE [LARGE SCALE GENOMIC DNA]</scope>
    <source>
        <strain evidence="2 3">NRRL Y-17804</strain>
    </source>
</reference>
<dbReference type="Proteomes" id="UP000033140">
    <property type="component" value="Unassembled WGS sequence"/>
</dbReference>
<dbReference type="AlphaFoldDB" id="A0A0E9NR78"/>
<evidence type="ECO:0000259" key="1">
    <source>
        <dbReference type="PROSITE" id="PS51184"/>
    </source>
</evidence>
<dbReference type="RefSeq" id="XP_019020854.1">
    <property type="nucleotide sequence ID" value="XM_019170910.1"/>
</dbReference>
<dbReference type="Pfam" id="PF13621">
    <property type="entry name" value="Cupin_8"/>
    <property type="match status" value="1"/>
</dbReference>
<evidence type="ECO:0000313" key="2">
    <source>
        <dbReference type="EMBL" id="GAO52191.1"/>
    </source>
</evidence>
<reference evidence="2 3" key="1">
    <citation type="journal article" date="2011" name="J. Gen. Appl. Microbiol.">
        <title>Draft genome sequencing of the enigmatic yeast Saitoella complicata.</title>
        <authorList>
            <person name="Nishida H."/>
            <person name="Hamamoto M."/>
            <person name="Sugiyama J."/>
        </authorList>
    </citation>
    <scope>NUCLEOTIDE SEQUENCE [LARGE SCALE GENOMIC DNA]</scope>
    <source>
        <strain evidence="2 3">NRRL Y-17804</strain>
    </source>
</reference>
<dbReference type="PANTHER" id="PTHR12461:SF105">
    <property type="entry name" value="HYPOXIA-INDUCIBLE FACTOR 1-ALPHA INHIBITOR"/>
    <property type="match status" value="1"/>
</dbReference>
<keyword evidence="3" id="KW-1185">Reference proteome</keyword>
<organism evidence="2 3">
    <name type="scientific">Saitoella complicata (strain BCRC 22490 / CBS 7301 / JCM 7358 / NBRC 10748 / NRRL Y-17804)</name>
    <dbReference type="NCBI Taxonomy" id="698492"/>
    <lineage>
        <taxon>Eukaryota</taxon>
        <taxon>Fungi</taxon>
        <taxon>Dikarya</taxon>
        <taxon>Ascomycota</taxon>
        <taxon>Taphrinomycotina</taxon>
        <taxon>Taphrinomycotina incertae sedis</taxon>
        <taxon>Saitoella</taxon>
    </lineage>
</organism>
<dbReference type="SMART" id="SM00558">
    <property type="entry name" value="JmjC"/>
    <property type="match status" value="1"/>
</dbReference>
<gene>
    <name evidence="2" type="ORF">G7K_6274-t1</name>
</gene>
<dbReference type="Gene3D" id="2.60.120.650">
    <property type="entry name" value="Cupin"/>
    <property type="match status" value="1"/>
</dbReference>
<name>A0A0E9NR78_SAICN</name>
<proteinExistence type="predicted"/>
<reference evidence="2 3" key="2">
    <citation type="journal article" date="2014" name="J. Gen. Appl. Microbiol.">
        <title>The early diverging ascomycetous budding yeast Saitoella complicata has three histone deacetylases belonging to the Clr6, Hos2, and Rpd3 lineages.</title>
        <authorList>
            <person name="Nishida H."/>
            <person name="Matsumoto T."/>
            <person name="Kondo S."/>
            <person name="Hamamoto M."/>
            <person name="Yoshikawa H."/>
        </authorList>
    </citation>
    <scope>NUCLEOTIDE SEQUENCE [LARGE SCALE GENOMIC DNA]</scope>
    <source>
        <strain evidence="2 3">NRRL Y-17804</strain>
    </source>
</reference>